<reference evidence="1" key="1">
    <citation type="submission" date="2017-03" db="EMBL/GenBank/DDBJ databases">
        <title>The mitochondrial genome of the carnivorous plant Utricularia reniformis (Lentibulariaceae): structure, comparative analysis and evolutionary landmarks.</title>
        <authorList>
            <person name="Silva S.R."/>
            <person name="Alvarenga D.O."/>
            <person name="Michael T.P."/>
            <person name="Miranda V.F.O."/>
            <person name="Varani A.M."/>
        </authorList>
    </citation>
    <scope>NUCLEOTIDE SEQUENCE</scope>
</reference>
<organism evidence="1">
    <name type="scientific">Utricularia reniformis</name>
    <dbReference type="NCBI Taxonomy" id="192314"/>
    <lineage>
        <taxon>Eukaryota</taxon>
        <taxon>Viridiplantae</taxon>
        <taxon>Streptophyta</taxon>
        <taxon>Embryophyta</taxon>
        <taxon>Tracheophyta</taxon>
        <taxon>Spermatophyta</taxon>
        <taxon>Magnoliopsida</taxon>
        <taxon>eudicotyledons</taxon>
        <taxon>Gunneridae</taxon>
        <taxon>Pentapetalae</taxon>
        <taxon>asterids</taxon>
        <taxon>lamiids</taxon>
        <taxon>Lamiales</taxon>
        <taxon>Lentibulariaceae</taxon>
        <taxon>Utricularia</taxon>
    </lineage>
</organism>
<accession>A0A1Y0B381</accession>
<evidence type="ECO:0000313" key="1">
    <source>
        <dbReference type="EMBL" id="ART31847.1"/>
    </source>
</evidence>
<keyword evidence="1" id="KW-0496">Mitochondrion</keyword>
<name>A0A1Y0B381_9LAMI</name>
<geneLocation type="mitochondrion" evidence="1"/>
<dbReference type="EMBL" id="KY774314">
    <property type="protein sequence ID" value="ART31847.1"/>
    <property type="molecule type" value="Genomic_DNA"/>
</dbReference>
<dbReference type="AlphaFoldDB" id="A0A1Y0B381"/>
<gene>
    <name evidence="1" type="ORF">AEK19_MT1664</name>
</gene>
<proteinExistence type="predicted"/>
<sequence>MCRKRSVLPRAWIGKVSFIHSRSGGAYSNQSRRSCIKAPVQVPGDSFSCKDRESREE</sequence>
<protein>
    <submittedName>
        <fullName evidence="1">Uncharacterized protein</fullName>
    </submittedName>
</protein>